<comment type="caution">
    <text evidence="15">The sequence shown here is derived from an EMBL/GenBank/DDBJ whole genome shotgun (WGS) entry which is preliminary data.</text>
</comment>
<keyword evidence="6" id="KW-0547">Nucleotide-binding</keyword>
<reference evidence="16" key="1">
    <citation type="journal article" date="2019" name="Int. J. Syst. Evol. Microbiol.">
        <title>The Global Catalogue of Microorganisms (GCM) 10K type strain sequencing project: providing services to taxonomists for standard genome sequencing and annotation.</title>
        <authorList>
            <consortium name="The Broad Institute Genomics Platform"/>
            <consortium name="The Broad Institute Genome Sequencing Center for Infectious Disease"/>
            <person name="Wu L."/>
            <person name="Ma J."/>
        </authorList>
    </citation>
    <scope>NUCLEOTIDE SEQUENCE [LARGE SCALE GENOMIC DNA]</scope>
    <source>
        <strain evidence="16">KCTC 42255</strain>
    </source>
</reference>
<dbReference type="InterPro" id="IPR030389">
    <property type="entry name" value="G_FEOB_dom"/>
</dbReference>
<evidence type="ECO:0000256" key="8">
    <source>
        <dbReference type="ARBA" id="ARBA00023004"/>
    </source>
</evidence>
<dbReference type="RefSeq" id="WP_379046811.1">
    <property type="nucleotide sequence ID" value="NZ_JBHULZ010000041.1"/>
</dbReference>
<keyword evidence="2 13" id="KW-0813">Transport</keyword>
<evidence type="ECO:0000256" key="6">
    <source>
        <dbReference type="ARBA" id="ARBA00022741"/>
    </source>
</evidence>
<feature type="transmembrane region" description="Helical" evidence="13">
    <location>
        <begin position="676"/>
        <end position="698"/>
    </location>
</feature>
<accession>A0ABW5SEB5</accession>
<keyword evidence="5 13" id="KW-0812">Transmembrane</keyword>
<evidence type="ECO:0000256" key="9">
    <source>
        <dbReference type="ARBA" id="ARBA00023065"/>
    </source>
</evidence>
<organism evidence="15 16">
    <name type="scientific">Mesonia sediminis</name>
    <dbReference type="NCBI Taxonomy" id="1703946"/>
    <lineage>
        <taxon>Bacteria</taxon>
        <taxon>Pseudomonadati</taxon>
        <taxon>Bacteroidota</taxon>
        <taxon>Flavobacteriia</taxon>
        <taxon>Flavobacteriales</taxon>
        <taxon>Flavobacteriaceae</taxon>
        <taxon>Mesonia</taxon>
    </lineage>
</organism>
<dbReference type="NCBIfam" id="TIGR00437">
    <property type="entry name" value="feoB"/>
    <property type="match status" value="1"/>
</dbReference>
<dbReference type="InterPro" id="IPR011640">
    <property type="entry name" value="Fe2_transport_prot_B_C"/>
</dbReference>
<dbReference type="Pfam" id="PF07670">
    <property type="entry name" value="Gate"/>
    <property type="match status" value="2"/>
</dbReference>
<keyword evidence="11 13" id="KW-0472">Membrane</keyword>
<dbReference type="InterPro" id="IPR003373">
    <property type="entry name" value="Fe2_transport_prot-B"/>
</dbReference>
<dbReference type="PANTHER" id="PTHR43185:SF1">
    <property type="entry name" value="FE(2+) TRANSPORTER FEOB"/>
    <property type="match status" value="1"/>
</dbReference>
<feature type="transmembrane region" description="Helical" evidence="13">
    <location>
        <begin position="592"/>
        <end position="614"/>
    </location>
</feature>
<keyword evidence="8 13" id="KW-0408">Iron</keyword>
<proteinExistence type="inferred from homology"/>
<dbReference type="Pfam" id="PF07664">
    <property type="entry name" value="FeoB_C"/>
    <property type="match status" value="1"/>
</dbReference>
<dbReference type="Pfam" id="PF02421">
    <property type="entry name" value="FeoB_N"/>
    <property type="match status" value="1"/>
</dbReference>
<dbReference type="Gene3D" id="3.40.50.300">
    <property type="entry name" value="P-loop containing nucleotide triphosphate hydrolases"/>
    <property type="match status" value="1"/>
</dbReference>
<feature type="domain" description="FeoB-type G" evidence="14">
    <location>
        <begin position="4"/>
        <end position="171"/>
    </location>
</feature>
<keyword evidence="10 13" id="KW-0342">GTP-binding</keyword>
<dbReference type="CDD" id="cd01879">
    <property type="entry name" value="FeoB"/>
    <property type="match status" value="1"/>
</dbReference>
<keyword evidence="4 13" id="KW-0410">Iron transport</keyword>
<dbReference type="InterPro" id="IPR011642">
    <property type="entry name" value="Gate_dom"/>
</dbReference>
<feature type="transmembrane region" description="Helical" evidence="13">
    <location>
        <begin position="511"/>
        <end position="530"/>
    </location>
</feature>
<dbReference type="SUPFAM" id="SSF52540">
    <property type="entry name" value="P-loop containing nucleoside triphosphate hydrolases"/>
    <property type="match status" value="1"/>
</dbReference>
<evidence type="ECO:0000313" key="16">
    <source>
        <dbReference type="Proteomes" id="UP001597357"/>
    </source>
</evidence>
<evidence type="ECO:0000256" key="4">
    <source>
        <dbReference type="ARBA" id="ARBA00022496"/>
    </source>
</evidence>
<evidence type="ECO:0000313" key="15">
    <source>
        <dbReference type="EMBL" id="MFD2697989.1"/>
    </source>
</evidence>
<evidence type="ECO:0000259" key="14">
    <source>
        <dbReference type="PROSITE" id="PS51711"/>
    </source>
</evidence>
<comment type="similarity">
    <text evidence="13">Belongs to the TRAFAC class TrmE-Era-EngA-EngB-Septin-like GTPase superfamily. FeoB GTPase (TC 9.A.8) family.</text>
</comment>
<keyword evidence="16" id="KW-1185">Reference proteome</keyword>
<dbReference type="PRINTS" id="PR00326">
    <property type="entry name" value="GTP1OBG"/>
</dbReference>
<evidence type="ECO:0000256" key="10">
    <source>
        <dbReference type="ARBA" id="ARBA00023134"/>
    </source>
</evidence>
<evidence type="ECO:0000256" key="1">
    <source>
        <dbReference type="ARBA" id="ARBA00004651"/>
    </source>
</evidence>
<evidence type="ECO:0000256" key="7">
    <source>
        <dbReference type="ARBA" id="ARBA00022989"/>
    </source>
</evidence>
<feature type="transmembrane region" description="Helical" evidence="13">
    <location>
        <begin position="335"/>
        <end position="359"/>
    </location>
</feature>
<dbReference type="PANTHER" id="PTHR43185">
    <property type="entry name" value="FERROUS IRON TRANSPORT PROTEIN B"/>
    <property type="match status" value="1"/>
</dbReference>
<dbReference type="InterPro" id="IPR050860">
    <property type="entry name" value="FeoB_GTPase"/>
</dbReference>
<feature type="transmembrane region" description="Helical" evidence="13">
    <location>
        <begin position="279"/>
        <end position="297"/>
    </location>
</feature>
<keyword evidence="9" id="KW-0406">Ion transport</keyword>
<feature type="transmembrane region" description="Helical" evidence="13">
    <location>
        <begin position="451"/>
        <end position="473"/>
    </location>
</feature>
<dbReference type="InterPro" id="IPR027417">
    <property type="entry name" value="P-loop_NTPase"/>
</dbReference>
<dbReference type="Proteomes" id="UP001597357">
    <property type="component" value="Unassembled WGS sequence"/>
</dbReference>
<comment type="subcellular location">
    <subcellularLocation>
        <location evidence="13">Cell inner membrane</location>
        <topology evidence="13">Multi-pass membrane protein</topology>
    </subcellularLocation>
    <subcellularLocation>
        <location evidence="1">Cell membrane</location>
        <topology evidence="1">Multi-pass membrane protein</topology>
    </subcellularLocation>
</comment>
<evidence type="ECO:0000256" key="2">
    <source>
        <dbReference type="ARBA" id="ARBA00022448"/>
    </source>
</evidence>
<keyword evidence="3" id="KW-1003">Cell membrane</keyword>
<protein>
    <recommendedName>
        <fullName evidence="12 13">Ferrous iron transport protein B</fullName>
    </recommendedName>
</protein>
<feature type="transmembrane region" description="Helical" evidence="13">
    <location>
        <begin position="635"/>
        <end position="656"/>
    </location>
</feature>
<dbReference type="InterPro" id="IPR006073">
    <property type="entry name" value="GTP-bd"/>
</dbReference>
<dbReference type="EMBL" id="JBHULZ010000041">
    <property type="protein sequence ID" value="MFD2697989.1"/>
    <property type="molecule type" value="Genomic_DNA"/>
</dbReference>
<feature type="transmembrane region" description="Helical" evidence="13">
    <location>
        <begin position="413"/>
        <end position="439"/>
    </location>
</feature>
<dbReference type="PROSITE" id="PS51711">
    <property type="entry name" value="G_FEOB"/>
    <property type="match status" value="1"/>
</dbReference>
<evidence type="ECO:0000256" key="13">
    <source>
        <dbReference type="RuleBase" id="RU362098"/>
    </source>
</evidence>
<sequence length="699" mass="78013">MAKQINVALIGNPNTGKTSVFNQLTGLNQQVGNYPGITVEKKEGVAKLSRTHKAHILDLPGTYSLNASSLDENLVIELLLNKNDKDYPDVAVVISDVENLKRNLLLFTQIKDLGLPTILVINMADRMDRKGISLDIPVLEKELKTKIALVSSRKNTGIDYLKELIIQYQNLSTEPCVNASSIDPTYFDRLRQAFPNQSLYKLWLVITQDVNFGNLNRKAILPDSDFTPKAHAELKRLQQKETIARYQFINGVLKQGFTKDVNAAKDLRGRLDRVLTHKVWGYAIFFGIMLLIFQAIYDWSSYPMDFIDSTFASFSEWAKDSLPPGMFTDLIAEGIIPGIGGVVIFIPQIAFLFLFISILEESGYMSRVVFLMDKIMKKFGLSGKSVVPLVSGTACAIPAVMATRNIEDWKERLITILVVPFTTCSARLPVYLIIISLVIPDERVLGLFNLQGLTLMLLYLLGFGMSVFSAWVLNKLLKMRSKSYFVIEMPDYKLPLFKNVAINVVEKTKSFVFGAGKIILAISIVLWVLASYGPTDEFKNAEEIVIENYGDTLSEEEFNTEVASLKLENSYIGYMGKAIEPAVAPLGYDWKIGIAIISSFAAREVFVGTLATIYSVGSDNEQTIKSRMAAEQNPILGGPLFTFASGISLLLFYAFAMQCMSTLAIVKRETNSWKWPSIQFVAMTIIAYVAALIAFQFLK</sequence>
<gene>
    <name evidence="15" type="primary">feoB</name>
    <name evidence="15" type="ORF">ACFSQ0_08305</name>
</gene>
<keyword evidence="7 13" id="KW-1133">Transmembrane helix</keyword>
<comment type="function">
    <text evidence="13">Probable transporter of a GTP-driven Fe(2+) uptake system.</text>
</comment>
<evidence type="ECO:0000256" key="11">
    <source>
        <dbReference type="ARBA" id="ARBA00023136"/>
    </source>
</evidence>
<evidence type="ECO:0000256" key="3">
    <source>
        <dbReference type="ARBA" id="ARBA00022475"/>
    </source>
</evidence>
<evidence type="ECO:0000256" key="12">
    <source>
        <dbReference type="NCBIfam" id="TIGR00437"/>
    </source>
</evidence>
<evidence type="ECO:0000256" key="5">
    <source>
        <dbReference type="ARBA" id="ARBA00022692"/>
    </source>
</evidence>
<name>A0ABW5SEB5_9FLAO</name>